<dbReference type="Gene3D" id="3.30.560.10">
    <property type="entry name" value="Glucose Oxidase, domain 3"/>
    <property type="match status" value="1"/>
</dbReference>
<dbReference type="SUPFAM" id="SSF51905">
    <property type="entry name" value="FAD/NAD(P)-binding domain"/>
    <property type="match status" value="1"/>
</dbReference>
<dbReference type="GO" id="GO:0050660">
    <property type="term" value="F:flavin adenine dinucleotide binding"/>
    <property type="evidence" value="ECO:0007669"/>
    <property type="project" value="InterPro"/>
</dbReference>
<sequence length="505" mass="54919">MSTYNPETGDMDIIFAGGGTAACVAAGRLAKANPDLKILLVEGGRNNFQDPSVRNPAVFLSHLAPDSKTALVYKSNASPHLNNREAMVPAGGILGGGSSINFMMYTRAQGCDFDSWDTPGWTAKDMLPVCNKIETYHVKREGIDPGKHGHDGPIHVSDGGYNGTSQEQFAETVQGMGYKMIDDLQDFDAVGGFSKWARYVSPDGKRQDAAHGYIHPLLESKQYPNLHLLLEAKVIRVLFDESSPPRAIGIEYKTNEEHQPIIALSKPIPKIIKASKLVVVTAGALGTPQILERSGVGNPDILKPLNIPVVADIPGVGENYQDHNLLLYPYKTTLPTSESLDGILSGRKDFVKALGVKDPILGWNGIDLCSKLRPTDREVAALGPDFQADWDRAFAPYPTRPLMLCGVVSAFLADPSLVAPGQYFTLGLYTAYPFSRGSIHITSTDDVLNGYSFDTGFLSHPSDIKKQMWAYKMSRKIARRLPYYVGELELGHPKFAAESAAALGK</sequence>
<comment type="similarity">
    <text evidence="1">Belongs to the GMC oxidoreductase family.</text>
</comment>
<proteinExistence type="inferred from homology"/>
<name>A0A8H8RBT6_9HELO</name>
<dbReference type="Pfam" id="PF00732">
    <property type="entry name" value="GMC_oxred_N"/>
    <property type="match status" value="1"/>
</dbReference>
<dbReference type="AlphaFoldDB" id="A0A8H8RBT6"/>
<dbReference type="InterPro" id="IPR000172">
    <property type="entry name" value="GMC_OxRdtase_N"/>
</dbReference>
<evidence type="ECO:0000313" key="4">
    <source>
        <dbReference type="EMBL" id="TVY31638.1"/>
    </source>
</evidence>
<organism evidence="4 5">
    <name type="scientific">Lachnellula subtilissima</name>
    <dbReference type="NCBI Taxonomy" id="602034"/>
    <lineage>
        <taxon>Eukaryota</taxon>
        <taxon>Fungi</taxon>
        <taxon>Dikarya</taxon>
        <taxon>Ascomycota</taxon>
        <taxon>Pezizomycotina</taxon>
        <taxon>Leotiomycetes</taxon>
        <taxon>Helotiales</taxon>
        <taxon>Lachnaceae</taxon>
        <taxon>Lachnellula</taxon>
    </lineage>
</organism>
<gene>
    <name evidence="4" type="primary">AOD1</name>
    <name evidence="4" type="ORF">LSUB1_G008803</name>
</gene>
<dbReference type="PIRSF" id="PIRSF000137">
    <property type="entry name" value="Alcohol_oxidase"/>
    <property type="match status" value="1"/>
</dbReference>
<comment type="cofactor">
    <cofactor evidence="2">
        <name>FAD</name>
        <dbReference type="ChEBI" id="CHEBI:57692"/>
    </cofactor>
</comment>
<keyword evidence="2" id="KW-0274">FAD</keyword>
<dbReference type="InterPro" id="IPR012132">
    <property type="entry name" value="GMC_OxRdtase"/>
</dbReference>
<dbReference type="EMBL" id="QGMJ01001364">
    <property type="protein sequence ID" value="TVY31638.1"/>
    <property type="molecule type" value="Genomic_DNA"/>
</dbReference>
<dbReference type="OrthoDB" id="269227at2759"/>
<dbReference type="PROSITE" id="PS00624">
    <property type="entry name" value="GMC_OXRED_2"/>
    <property type="match status" value="1"/>
</dbReference>
<dbReference type="InterPro" id="IPR036188">
    <property type="entry name" value="FAD/NAD-bd_sf"/>
</dbReference>
<evidence type="ECO:0000313" key="5">
    <source>
        <dbReference type="Proteomes" id="UP000462212"/>
    </source>
</evidence>
<reference evidence="4 5" key="1">
    <citation type="submission" date="2018-05" db="EMBL/GenBank/DDBJ databases">
        <title>Genome sequencing and assembly of the regulated plant pathogen Lachnellula willkommii and related sister species for the development of diagnostic species identification markers.</title>
        <authorList>
            <person name="Giroux E."/>
            <person name="Bilodeau G."/>
        </authorList>
    </citation>
    <scope>NUCLEOTIDE SEQUENCE [LARGE SCALE GENOMIC DNA]</scope>
    <source>
        <strain evidence="4 5">CBS 197.66</strain>
    </source>
</reference>
<feature type="non-terminal residue" evidence="4">
    <location>
        <position position="505"/>
    </location>
</feature>
<protein>
    <submittedName>
        <fullName evidence="4">Alcohol oxidase</fullName>
    </submittedName>
</protein>
<evidence type="ECO:0000259" key="3">
    <source>
        <dbReference type="PROSITE" id="PS00624"/>
    </source>
</evidence>
<keyword evidence="2" id="KW-0285">Flavoprotein</keyword>
<dbReference type="SUPFAM" id="SSF54373">
    <property type="entry name" value="FAD-linked reductases, C-terminal domain"/>
    <property type="match status" value="1"/>
</dbReference>
<dbReference type="Gene3D" id="3.50.50.60">
    <property type="entry name" value="FAD/NAD(P)-binding domain"/>
    <property type="match status" value="1"/>
</dbReference>
<accession>A0A8H8RBT6</accession>
<feature type="domain" description="Glucose-methanol-choline oxidoreductase N-terminal" evidence="3">
    <location>
        <begin position="283"/>
        <end position="297"/>
    </location>
</feature>
<keyword evidence="5" id="KW-1185">Reference proteome</keyword>
<evidence type="ECO:0000256" key="1">
    <source>
        <dbReference type="ARBA" id="ARBA00010790"/>
    </source>
</evidence>
<dbReference type="Proteomes" id="UP000462212">
    <property type="component" value="Unassembled WGS sequence"/>
</dbReference>
<dbReference type="PANTHER" id="PTHR11552">
    <property type="entry name" value="GLUCOSE-METHANOL-CHOLINE GMC OXIDOREDUCTASE"/>
    <property type="match status" value="1"/>
</dbReference>
<comment type="caution">
    <text evidence="4">The sequence shown here is derived from an EMBL/GenBank/DDBJ whole genome shotgun (WGS) entry which is preliminary data.</text>
</comment>
<feature type="binding site" evidence="2">
    <location>
        <position position="234"/>
    </location>
    <ligand>
        <name>FAD</name>
        <dbReference type="ChEBI" id="CHEBI:57692"/>
    </ligand>
</feature>
<dbReference type="GO" id="GO:0016614">
    <property type="term" value="F:oxidoreductase activity, acting on CH-OH group of donors"/>
    <property type="evidence" value="ECO:0007669"/>
    <property type="project" value="InterPro"/>
</dbReference>
<evidence type="ECO:0000256" key="2">
    <source>
        <dbReference type="PIRSR" id="PIRSR000137-2"/>
    </source>
</evidence>
<dbReference type="PANTHER" id="PTHR11552:SF78">
    <property type="entry name" value="GLUCOSE-METHANOL-CHOLINE OXIDOREDUCTASE N-TERMINAL DOMAIN-CONTAINING PROTEIN"/>
    <property type="match status" value="1"/>
</dbReference>